<keyword evidence="3" id="KW-1185">Reference proteome</keyword>
<evidence type="ECO:0000313" key="2">
    <source>
        <dbReference type="EMBL" id="MEB8341950.1"/>
    </source>
</evidence>
<feature type="region of interest" description="Disordered" evidence="1">
    <location>
        <begin position="16"/>
        <end position="51"/>
    </location>
</feature>
<evidence type="ECO:0008006" key="4">
    <source>
        <dbReference type="Google" id="ProtNLM"/>
    </source>
</evidence>
<dbReference type="EMBL" id="JAOZYC010000153">
    <property type="protein sequence ID" value="MEB8341950.1"/>
    <property type="molecule type" value="Genomic_DNA"/>
</dbReference>
<accession>A0ABU6FD38</accession>
<dbReference type="RefSeq" id="WP_326021272.1">
    <property type="nucleotide sequence ID" value="NZ_JAOZYC010000153.1"/>
</dbReference>
<reference evidence="2 3" key="1">
    <citation type="submission" date="2022-10" db="EMBL/GenBank/DDBJ databases">
        <authorList>
            <person name="Xie J."/>
            <person name="Shen N."/>
        </authorList>
    </citation>
    <scope>NUCLEOTIDE SEQUENCE [LARGE SCALE GENOMIC DNA]</scope>
    <source>
        <strain evidence="2 3">YIM65594</strain>
    </source>
</reference>
<sequence length="384" mass="38752">MVGGSVGVSAAAEAPVKVHPSDLGPEGPWYRFQDDPSNAGKAPGTQEISPEPDPVHFNGSLHLAVKDGQQAQAAHYFTGAKSLSTLLSRGISYRAYVDSAQSSITGYGPNLQLPSLCLGAFTTLSFEPNANTDTDGHQGMAGDTWQKFEVTKTSLVKTSRTIPGVAAAGATAPLGAFAQACAAAGDGAFGVIANVGTLGSADASLGTYVDDITIDGSTYDFAVTGTAHAALSTPAKLVKGKRAGAGTVDYTNPADGPRYPATGSRLVFKGPKALAPKDLRITAQGRPVQATKGPNGSLVVQLNSVRRAGADLAPSGKVGSDFQLAATRSAPVGKLSVQSELTVTAASGDPVGTGVRASDTTMITAPRPSGPVDTGVGGTATETR</sequence>
<comment type="caution">
    <text evidence="2">The sequence shown here is derived from an EMBL/GenBank/DDBJ whole genome shotgun (WGS) entry which is preliminary data.</text>
</comment>
<organism evidence="2 3">
    <name type="scientific">Streptomyces endophyticus</name>
    <dbReference type="NCBI Taxonomy" id="714166"/>
    <lineage>
        <taxon>Bacteria</taxon>
        <taxon>Bacillati</taxon>
        <taxon>Actinomycetota</taxon>
        <taxon>Actinomycetes</taxon>
        <taxon>Kitasatosporales</taxon>
        <taxon>Streptomycetaceae</taxon>
        <taxon>Streptomyces</taxon>
    </lineage>
</organism>
<gene>
    <name evidence="2" type="ORF">OKJ99_31090</name>
</gene>
<name>A0ABU6FD38_9ACTN</name>
<evidence type="ECO:0000313" key="3">
    <source>
        <dbReference type="Proteomes" id="UP001354931"/>
    </source>
</evidence>
<protein>
    <recommendedName>
        <fullName evidence="4">Htaa domain-containing protein</fullName>
    </recommendedName>
</protein>
<feature type="region of interest" description="Disordered" evidence="1">
    <location>
        <begin position="361"/>
        <end position="384"/>
    </location>
</feature>
<proteinExistence type="predicted"/>
<evidence type="ECO:0000256" key="1">
    <source>
        <dbReference type="SAM" id="MobiDB-lite"/>
    </source>
</evidence>
<dbReference type="Proteomes" id="UP001354931">
    <property type="component" value="Unassembled WGS sequence"/>
</dbReference>